<dbReference type="PANTHER" id="PTHR21180:SF32">
    <property type="entry name" value="ENDONUCLEASE_EXONUCLEASE_PHOSPHATASE FAMILY DOMAIN-CONTAINING PROTEIN 1"/>
    <property type="match status" value="1"/>
</dbReference>
<evidence type="ECO:0000313" key="2">
    <source>
        <dbReference type="EMBL" id="MCW3786211.1"/>
    </source>
</evidence>
<dbReference type="PANTHER" id="PTHR21180">
    <property type="entry name" value="ENDONUCLEASE/EXONUCLEASE/PHOSPHATASE FAMILY DOMAIN-CONTAINING PROTEIN 1"/>
    <property type="match status" value="1"/>
</dbReference>
<evidence type="ECO:0000313" key="3">
    <source>
        <dbReference type="Proteomes" id="UP001209229"/>
    </source>
</evidence>
<name>A0AAE3SEG7_9BACT</name>
<comment type="caution">
    <text evidence="2">The sequence shown here is derived from an EMBL/GenBank/DDBJ whole genome shotgun (WGS) entry which is preliminary data.</text>
</comment>
<dbReference type="InterPro" id="IPR010994">
    <property type="entry name" value="RuvA_2-like"/>
</dbReference>
<dbReference type="GO" id="GO:0015628">
    <property type="term" value="P:protein secretion by the type II secretion system"/>
    <property type="evidence" value="ECO:0007669"/>
    <property type="project" value="TreeGrafter"/>
</dbReference>
<dbReference type="Proteomes" id="UP001209229">
    <property type="component" value="Unassembled WGS sequence"/>
</dbReference>
<dbReference type="AlphaFoldDB" id="A0AAE3SEG7"/>
<dbReference type="Gene3D" id="1.10.150.320">
    <property type="entry name" value="Photosystem II 12 kDa extrinsic protein"/>
    <property type="match status" value="1"/>
</dbReference>
<accession>A0AAE3SEG7</accession>
<dbReference type="RefSeq" id="WP_301189778.1">
    <property type="nucleotide sequence ID" value="NZ_JAPDPJ010000011.1"/>
</dbReference>
<keyword evidence="1" id="KW-0812">Transmembrane</keyword>
<proteinExistence type="predicted"/>
<reference evidence="2" key="1">
    <citation type="submission" date="2022-10" db="EMBL/GenBank/DDBJ databases">
        <authorList>
            <person name="Yu W.X."/>
        </authorList>
    </citation>
    <scope>NUCLEOTIDE SEQUENCE</scope>
    <source>
        <strain evidence="2">AAT</strain>
    </source>
</reference>
<dbReference type="SUPFAM" id="SSF47781">
    <property type="entry name" value="RuvA domain 2-like"/>
    <property type="match status" value="1"/>
</dbReference>
<dbReference type="GO" id="GO:0015627">
    <property type="term" value="C:type II protein secretion system complex"/>
    <property type="evidence" value="ECO:0007669"/>
    <property type="project" value="TreeGrafter"/>
</dbReference>
<keyword evidence="3" id="KW-1185">Reference proteome</keyword>
<evidence type="ECO:0000256" key="1">
    <source>
        <dbReference type="SAM" id="Phobius"/>
    </source>
</evidence>
<dbReference type="SUPFAM" id="SSF81585">
    <property type="entry name" value="PsbU/PolX domain-like"/>
    <property type="match status" value="1"/>
</dbReference>
<feature type="transmembrane region" description="Helical" evidence="1">
    <location>
        <begin position="16"/>
        <end position="39"/>
    </location>
</feature>
<sequence length="357" mass="41913">MMWKDFFYYSRNEQKGIVVLLIIVAIVIVVRIILPFLVLNPQISEDQKQFLSQIDKINLSLSEKEIRHDSLFFFDPNTVSKLDMKMLGFSSYQINSLLGYRSKVGQLSSINDLQKVYGVDSVFINKYKAFIHFDEVKIRQEQKDIEDDIVWINFNKVADDFWYTNVESNEIRDTIIGLLHLNYIAKSLPNYKVKEFTDEKLLLWLRQHSKVKYQKQNFNSQIELNSANASALKEVRGIGEVLSKRILKYGNLLGGYTEVKQLQEVYGVTEELYNKICSSFTVDAEQIHKIDLINTKISEVCKHPYFNYKQTVELKNLMRKGVDIFEDQELVFENISDEEWNKMKMYLKSDSLNLNIQ</sequence>
<organism evidence="2 3">
    <name type="scientific">Plebeiibacterium sediminum</name>
    <dbReference type="NCBI Taxonomy" id="2992112"/>
    <lineage>
        <taxon>Bacteria</taxon>
        <taxon>Pseudomonadati</taxon>
        <taxon>Bacteroidota</taxon>
        <taxon>Bacteroidia</taxon>
        <taxon>Marinilabiliales</taxon>
        <taxon>Marinilabiliaceae</taxon>
        <taxon>Plebeiibacterium</taxon>
    </lineage>
</organism>
<dbReference type="Pfam" id="PF12836">
    <property type="entry name" value="HHH_3"/>
    <property type="match status" value="1"/>
</dbReference>
<gene>
    <name evidence="2" type="ORF">OM075_07025</name>
</gene>
<keyword evidence="1" id="KW-1133">Transmembrane helix</keyword>
<dbReference type="InterPro" id="IPR051675">
    <property type="entry name" value="Endo/Exo/Phosphatase_dom_1"/>
</dbReference>
<protein>
    <submittedName>
        <fullName evidence="2">Helix-hairpin-helix domain-containing protein</fullName>
    </submittedName>
</protein>
<dbReference type="EMBL" id="JAPDPJ010000011">
    <property type="protein sequence ID" value="MCW3786211.1"/>
    <property type="molecule type" value="Genomic_DNA"/>
</dbReference>
<keyword evidence="1" id="KW-0472">Membrane</keyword>